<comment type="caution">
    <text evidence="8">The sequence shown here is derived from an EMBL/GenBank/DDBJ whole genome shotgun (WGS) entry which is preliminary data.</text>
</comment>
<dbReference type="AlphaFoldDB" id="A0A7V7QKT6"/>
<dbReference type="PANTHER" id="PTHR43280:SF2">
    <property type="entry name" value="HTH-TYPE TRANSCRIPTIONAL REGULATOR EXSA"/>
    <property type="match status" value="1"/>
</dbReference>
<name>A0A7V7QKT6_9FIRM</name>
<keyword evidence="2" id="KW-0378">Hydrolase</keyword>
<reference evidence="8 9" key="2">
    <citation type="submission" date="2020-02" db="EMBL/GenBank/DDBJ databases">
        <title>Candidatus Galacturonibacter soehngenii shows hetero-acetogenic catabolism of galacturonic acid but lacks a canonical carbon monoxide dehydrogenase/acetyl-CoA synthase complex.</title>
        <authorList>
            <person name="Diender M."/>
            <person name="Stouten G.R."/>
            <person name="Petersen J.F."/>
            <person name="Nielsen P.H."/>
            <person name="Dueholm M.S."/>
            <person name="Pronk J.T."/>
            <person name="Van Loosdrecht M.C.M."/>
        </authorList>
    </citation>
    <scope>NUCLEOTIDE SEQUENCE [LARGE SCALE GENOMIC DNA]</scope>
    <source>
        <strain evidence="8">GalUA</strain>
    </source>
</reference>
<comment type="similarity">
    <text evidence="1">Belongs to the glycosyl hydrolase 39 family.</text>
</comment>
<evidence type="ECO:0000256" key="2">
    <source>
        <dbReference type="ARBA" id="ARBA00022801"/>
    </source>
</evidence>
<dbReference type="GO" id="GO:0003700">
    <property type="term" value="F:DNA-binding transcription factor activity"/>
    <property type="evidence" value="ECO:0007669"/>
    <property type="project" value="InterPro"/>
</dbReference>
<dbReference type="InterPro" id="IPR037923">
    <property type="entry name" value="HTH-like"/>
</dbReference>
<dbReference type="SMART" id="SM00342">
    <property type="entry name" value="HTH_ARAC"/>
    <property type="match status" value="1"/>
</dbReference>
<dbReference type="Pfam" id="PF07883">
    <property type="entry name" value="Cupin_2"/>
    <property type="match status" value="1"/>
</dbReference>
<gene>
    <name evidence="8" type="ORF">F7O84_13015</name>
</gene>
<organism evidence="8 9">
    <name type="scientific">Candidatus Galacturonatibacter soehngenii</name>
    <dbReference type="NCBI Taxonomy" id="2307010"/>
    <lineage>
        <taxon>Bacteria</taxon>
        <taxon>Bacillati</taxon>
        <taxon>Bacillota</taxon>
        <taxon>Clostridia</taxon>
        <taxon>Lachnospirales</taxon>
        <taxon>Lachnospiraceae</taxon>
        <taxon>Candidatus Galacturonatibacter</taxon>
    </lineage>
</organism>
<feature type="domain" description="HTH araC/xylS-type" evidence="7">
    <location>
        <begin position="167"/>
        <end position="265"/>
    </location>
</feature>
<dbReference type="GO" id="GO:0043565">
    <property type="term" value="F:sequence-specific DNA binding"/>
    <property type="evidence" value="ECO:0007669"/>
    <property type="project" value="InterPro"/>
</dbReference>
<proteinExistence type="inferred from homology"/>
<evidence type="ECO:0000256" key="3">
    <source>
        <dbReference type="ARBA" id="ARBA00023015"/>
    </source>
</evidence>
<reference evidence="8 9" key="1">
    <citation type="submission" date="2019-09" db="EMBL/GenBank/DDBJ databases">
        <authorList>
            <person name="Valk L.C."/>
        </authorList>
    </citation>
    <scope>NUCLEOTIDE SEQUENCE [LARGE SCALE GENOMIC DNA]</scope>
    <source>
        <strain evidence="8">GalUA</strain>
    </source>
</reference>
<dbReference type="Pfam" id="PF12833">
    <property type="entry name" value="HTH_18"/>
    <property type="match status" value="1"/>
</dbReference>
<dbReference type="InterPro" id="IPR017853">
    <property type="entry name" value="GH"/>
</dbReference>
<keyword evidence="3" id="KW-0805">Transcription regulation</keyword>
<evidence type="ECO:0000256" key="1">
    <source>
        <dbReference type="ARBA" id="ARBA00008875"/>
    </source>
</evidence>
<evidence type="ECO:0000313" key="9">
    <source>
        <dbReference type="Proteomes" id="UP000461768"/>
    </source>
</evidence>
<protein>
    <submittedName>
        <fullName evidence="8">Helix-turn-helix domain-containing protein</fullName>
    </submittedName>
</protein>
<dbReference type="SUPFAM" id="SSF51011">
    <property type="entry name" value="Glycosyl hydrolase domain"/>
    <property type="match status" value="1"/>
</dbReference>
<evidence type="ECO:0000256" key="4">
    <source>
        <dbReference type="ARBA" id="ARBA00023125"/>
    </source>
</evidence>
<dbReference type="Pfam" id="PF01229">
    <property type="entry name" value="Glyco_hydro_39"/>
    <property type="match status" value="1"/>
</dbReference>
<dbReference type="RefSeq" id="WP_151145926.1">
    <property type="nucleotide sequence ID" value="NZ_WAGX01000005.1"/>
</dbReference>
<dbReference type="InterPro" id="IPR009057">
    <property type="entry name" value="Homeodomain-like_sf"/>
</dbReference>
<dbReference type="GO" id="GO:0016798">
    <property type="term" value="F:hydrolase activity, acting on glycosyl bonds"/>
    <property type="evidence" value="ECO:0007669"/>
    <property type="project" value="UniProtKB-KW"/>
</dbReference>
<dbReference type="CDD" id="cd02209">
    <property type="entry name" value="cupin_XRE_C"/>
    <property type="match status" value="1"/>
</dbReference>
<dbReference type="OrthoDB" id="9776971at2"/>
<dbReference type="InterPro" id="IPR018062">
    <property type="entry name" value="HTH_AraC-typ_CS"/>
</dbReference>
<keyword evidence="5" id="KW-0804">Transcription</keyword>
<dbReference type="Gene3D" id="1.10.10.60">
    <property type="entry name" value="Homeodomain-like"/>
    <property type="match status" value="2"/>
</dbReference>
<dbReference type="Gene3D" id="2.60.120.10">
    <property type="entry name" value="Jelly Rolls"/>
    <property type="match status" value="1"/>
</dbReference>
<dbReference type="InterPro" id="IPR014710">
    <property type="entry name" value="RmlC-like_jellyroll"/>
</dbReference>
<dbReference type="PANTHER" id="PTHR43280">
    <property type="entry name" value="ARAC-FAMILY TRANSCRIPTIONAL REGULATOR"/>
    <property type="match status" value="1"/>
</dbReference>
<dbReference type="InterPro" id="IPR013096">
    <property type="entry name" value="Cupin_2"/>
</dbReference>
<dbReference type="PROSITE" id="PS00041">
    <property type="entry name" value="HTH_ARAC_FAMILY_1"/>
    <property type="match status" value="1"/>
</dbReference>
<dbReference type="PROSITE" id="PS01124">
    <property type="entry name" value="HTH_ARAC_FAMILY_2"/>
    <property type="match status" value="1"/>
</dbReference>
<keyword evidence="4" id="KW-0238">DNA-binding</keyword>
<dbReference type="SUPFAM" id="SSF46689">
    <property type="entry name" value="Homeodomain-like"/>
    <property type="match status" value="2"/>
</dbReference>
<dbReference type="Gene3D" id="3.20.20.80">
    <property type="entry name" value="Glycosidases"/>
    <property type="match status" value="1"/>
</dbReference>
<dbReference type="InterPro" id="IPR018060">
    <property type="entry name" value="HTH_AraC"/>
</dbReference>
<dbReference type="InterPro" id="IPR049166">
    <property type="entry name" value="GH39_cat"/>
</dbReference>
<dbReference type="Proteomes" id="UP000461768">
    <property type="component" value="Unassembled WGS sequence"/>
</dbReference>
<evidence type="ECO:0000259" key="7">
    <source>
        <dbReference type="PROSITE" id="PS01124"/>
    </source>
</evidence>
<evidence type="ECO:0000256" key="6">
    <source>
        <dbReference type="ARBA" id="ARBA00023295"/>
    </source>
</evidence>
<evidence type="ECO:0000313" key="8">
    <source>
        <dbReference type="EMBL" id="KAB1438458.1"/>
    </source>
</evidence>
<evidence type="ECO:0000256" key="5">
    <source>
        <dbReference type="ARBA" id="ARBA00023163"/>
    </source>
</evidence>
<dbReference type="EMBL" id="WAGX01000005">
    <property type="protein sequence ID" value="KAB1438458.1"/>
    <property type="molecule type" value="Genomic_DNA"/>
</dbReference>
<keyword evidence="9" id="KW-1185">Reference proteome</keyword>
<sequence>MEKKSDGSIVKYQFQLEKQQSIHFHQDIELIYVLEGEITLQVETEEYELKADDLIIINSNKKHSFWGKEEVLLGCFHINYKQLSDLIHHSQILFWCNSKIDKNKGYDTLRDIIKQIFSQYFEESDQTKIYMWSLYYQMIHVLLSNFMVKSDDQRFQQEKDLEEERVTQIHNYIYENYNRPISLNDLSQKMYLSVPYLSKYIKKKFGQNFIDYVNEIRLFHAMEDLLYTDKTIMYIAMENGFANTASFNAAFKKVYEISPSEYRLQKKPQRKKEKIIIEKKKNEYIAEKLNSFMENNYSGVSTKSDFLQRTLIVNANQNRKLNKPWNKMINIGEASDLLRYDIQKHVLILKEKLGFRYVRFWNIYGDELYLNENSDEGNYNFGKLDKILDFLVENELYPYIELGHKPQKLYRNVERPMVIKQTELKFDDNHSLNRFLNSFAAHIANRYGIEEMEQWYFEQWNDERWTIEHEDASFFELFEFTYKALKKISPNIKVGGPGIGIQFGSKNLSNLLKFWEEKSCKPDFVSLYCYPYIVGSEEGQNYVKISTDRDFVKNQLKMAKEIISQTKFRDIEIHVSEWNSTISNRNSLNDSCFKGSYNMKSMIDNIDQVDILGYWIGSDIFAEFYDSQILLNGACGLLSKDGIKKPAFYAFDFMKHMGNYLLGVDENSIITDKGHNNYAIACHNYRHLNYKYYLKNEDEIMISKQFQYFEDCKDLKLDYQIAGIKNGDYQIIIYSVNNEFGSVQDEWKKMEYSKNLTKNEIEYFNRICTPRIFMKTCKVTDGKLNLETKLMAQEIQYIKIKYLYD</sequence>
<keyword evidence="6" id="KW-0326">Glycosidase</keyword>
<dbReference type="Gene3D" id="2.60.40.1500">
    <property type="entry name" value="Glycosyl hydrolase domain, family 39"/>
    <property type="match status" value="1"/>
</dbReference>
<dbReference type="SUPFAM" id="SSF51445">
    <property type="entry name" value="(Trans)glycosidases"/>
    <property type="match status" value="1"/>
</dbReference>
<accession>A0A7V7QKT6</accession>
<dbReference type="SUPFAM" id="SSF51215">
    <property type="entry name" value="Regulatory protein AraC"/>
    <property type="match status" value="1"/>
</dbReference>